<dbReference type="Gene3D" id="3.40.960.10">
    <property type="entry name" value="VSR Endonuclease"/>
    <property type="match status" value="1"/>
</dbReference>
<evidence type="ECO:0000313" key="2">
    <source>
        <dbReference type="Proteomes" id="UP000070092"/>
    </source>
</evidence>
<dbReference type="EMBL" id="LRPO01000033">
    <property type="protein sequence ID" value="KWZ81296.1"/>
    <property type="molecule type" value="Genomic_DNA"/>
</dbReference>
<reference evidence="1 2" key="1">
    <citation type="submission" date="2016-01" db="EMBL/GenBank/DDBJ databases">
        <authorList>
            <person name="Oliw E.H."/>
        </authorList>
    </citation>
    <scope>NUCLEOTIDE SEQUENCE [LARGE SCALE GENOMIC DNA]</scope>
    <source>
        <strain evidence="1 2">MJR8628B</strain>
    </source>
</reference>
<dbReference type="AlphaFoldDB" id="A0A133KP36"/>
<dbReference type="SUPFAM" id="SSF52980">
    <property type="entry name" value="Restriction endonuclease-like"/>
    <property type="match status" value="1"/>
</dbReference>
<sequence length="319" mass="36159">MNDYELIPGEPTATMFQSLEQIRRQTLQRCTATVGQSDRQLLFGMTTALELQGVPVPSHCNLDTAALHVTVRTRSGRPHIRPLKSVPVIVHIWSHCTPQSLIHISNGVHALHVFHVWAQLSPYLSTEDLVVLGDSILAMLVRNGAPDADKLYLELQRFIKEMPPFRGKSICRQAMTLVRPNVWSPAESSLRLGVQRHGIPDGRCNVVVPGITFRSGAAISLDIAWAEFKVGVEYDGDHHRTDKVQWRRDNEKRERLRAHGWILIIVTAQNLIDEMSIAELALRIARRLAERGATIEFEVIAISLEELARKHGYRYDRRR</sequence>
<dbReference type="Proteomes" id="UP000070092">
    <property type="component" value="Unassembled WGS sequence"/>
</dbReference>
<evidence type="ECO:0000313" key="1">
    <source>
        <dbReference type="EMBL" id="KWZ81296.1"/>
    </source>
</evidence>
<dbReference type="PATRIC" id="fig|1681.53.peg.1199"/>
<name>A0A133KP36_BIFBI</name>
<evidence type="ECO:0008006" key="3">
    <source>
        <dbReference type="Google" id="ProtNLM"/>
    </source>
</evidence>
<accession>A0A133KP36</accession>
<dbReference type="RefSeq" id="WP_061086000.1">
    <property type="nucleotide sequence ID" value="NZ_KQ955773.1"/>
</dbReference>
<gene>
    <name evidence="1" type="ORF">HMPREF3196_01221</name>
</gene>
<protein>
    <recommendedName>
        <fullName evidence="3">DUF559 domain-containing protein</fullName>
    </recommendedName>
</protein>
<organism evidence="1 2">
    <name type="scientific">Bifidobacterium bifidum</name>
    <dbReference type="NCBI Taxonomy" id="1681"/>
    <lineage>
        <taxon>Bacteria</taxon>
        <taxon>Bacillati</taxon>
        <taxon>Actinomycetota</taxon>
        <taxon>Actinomycetes</taxon>
        <taxon>Bifidobacteriales</taxon>
        <taxon>Bifidobacteriaceae</taxon>
        <taxon>Bifidobacterium</taxon>
    </lineage>
</organism>
<dbReference type="InterPro" id="IPR011335">
    <property type="entry name" value="Restrct_endonuc-II-like"/>
</dbReference>
<proteinExistence type="predicted"/>
<comment type="caution">
    <text evidence="1">The sequence shown here is derived from an EMBL/GenBank/DDBJ whole genome shotgun (WGS) entry which is preliminary data.</text>
</comment>